<dbReference type="Gene3D" id="2.40.50.40">
    <property type="match status" value="1"/>
</dbReference>
<gene>
    <name evidence="11" type="ORF">MPIPNATIZW_LOCUS6272</name>
</gene>
<evidence type="ECO:0000256" key="3">
    <source>
        <dbReference type="ARBA" id="ARBA00022500"/>
    </source>
</evidence>
<dbReference type="InterPro" id="IPR000827">
    <property type="entry name" value="Chemokine_CC_CS"/>
</dbReference>
<accession>A0ABN9ZMP5</accession>
<evidence type="ECO:0000313" key="11">
    <source>
        <dbReference type="EMBL" id="CAK6437966.1"/>
    </source>
</evidence>
<evidence type="ECO:0000256" key="4">
    <source>
        <dbReference type="ARBA" id="ARBA00022514"/>
    </source>
</evidence>
<keyword evidence="12" id="KW-1185">Reference proteome</keyword>
<keyword evidence="7" id="KW-1015">Disulfide bond</keyword>
<comment type="similarity">
    <text evidence="2 9">Belongs to the intercrine beta (chemokine CC) family.</text>
</comment>
<keyword evidence="8" id="KW-0395">Inflammatory response</keyword>
<dbReference type="PROSITE" id="PS00472">
    <property type="entry name" value="SMALL_CYTOKINES_CC"/>
    <property type="match status" value="1"/>
</dbReference>
<sequence length="99" mass="11050">MKVSAALMCLLLTVAAFGTQVLANPESVSIPITCCYNMVSKEIRIQKLKSYTRVTNSQCQQEAVIFQTKKDKEICADPKKKWVQDLMGLLDSRAQALKP</sequence>
<dbReference type="SMART" id="SM00199">
    <property type="entry name" value="SCY"/>
    <property type="match status" value="1"/>
</dbReference>
<dbReference type="CDD" id="cd00272">
    <property type="entry name" value="Chemokine_CC"/>
    <property type="match status" value="1"/>
</dbReference>
<keyword evidence="4 9" id="KW-0202">Cytokine</keyword>
<dbReference type="PANTHER" id="PTHR12015">
    <property type="entry name" value="SMALL INDUCIBLE CYTOKINE A"/>
    <property type="match status" value="1"/>
</dbReference>
<feature type="domain" description="Chemokine interleukin-8-like" evidence="10">
    <location>
        <begin position="31"/>
        <end position="90"/>
    </location>
</feature>
<reference evidence="11" key="1">
    <citation type="submission" date="2023-12" db="EMBL/GenBank/DDBJ databases">
        <authorList>
            <person name="Brown T."/>
        </authorList>
    </citation>
    <scope>NUCLEOTIDE SEQUENCE</scope>
</reference>
<evidence type="ECO:0000256" key="9">
    <source>
        <dbReference type="RuleBase" id="RU361150"/>
    </source>
</evidence>
<evidence type="ECO:0000256" key="7">
    <source>
        <dbReference type="ARBA" id="ARBA00023157"/>
    </source>
</evidence>
<evidence type="ECO:0000256" key="1">
    <source>
        <dbReference type="ARBA" id="ARBA00004613"/>
    </source>
</evidence>
<feature type="chain" id="PRO_5044988626" description="C-C motif chemokine" evidence="9">
    <location>
        <begin position="24"/>
        <end position="99"/>
    </location>
</feature>
<keyword evidence="5 9" id="KW-0964">Secreted</keyword>
<name>A0ABN9ZMP5_PIPNA</name>
<comment type="subcellular location">
    <subcellularLocation>
        <location evidence="1 9">Secreted</location>
    </subcellularLocation>
</comment>
<dbReference type="Pfam" id="PF00048">
    <property type="entry name" value="IL8"/>
    <property type="match status" value="1"/>
</dbReference>
<dbReference type="EMBL" id="OY882873">
    <property type="protein sequence ID" value="CAK6437966.1"/>
    <property type="molecule type" value="Genomic_DNA"/>
</dbReference>
<feature type="signal peptide" evidence="9">
    <location>
        <begin position="1"/>
        <end position="23"/>
    </location>
</feature>
<keyword evidence="6 9" id="KW-0732">Signal</keyword>
<proteinExistence type="inferred from homology"/>
<evidence type="ECO:0000256" key="8">
    <source>
        <dbReference type="ARBA" id="ARBA00023198"/>
    </source>
</evidence>
<dbReference type="InterPro" id="IPR036048">
    <property type="entry name" value="Interleukin_8-like_sf"/>
</dbReference>
<protein>
    <recommendedName>
        <fullName evidence="9">C-C motif chemokine</fullName>
    </recommendedName>
</protein>
<evidence type="ECO:0000256" key="6">
    <source>
        <dbReference type="ARBA" id="ARBA00022729"/>
    </source>
</evidence>
<dbReference type="SUPFAM" id="SSF54117">
    <property type="entry name" value="Interleukin 8-like chemokines"/>
    <property type="match status" value="1"/>
</dbReference>
<dbReference type="InterPro" id="IPR001811">
    <property type="entry name" value="Chemokine_IL8-like_dom"/>
</dbReference>
<evidence type="ECO:0000259" key="10">
    <source>
        <dbReference type="SMART" id="SM00199"/>
    </source>
</evidence>
<dbReference type="PANTHER" id="PTHR12015:SF209">
    <property type="entry name" value="C-C MOTIF CHEMOKINE 8"/>
    <property type="match status" value="1"/>
</dbReference>
<evidence type="ECO:0000256" key="5">
    <source>
        <dbReference type="ARBA" id="ARBA00022525"/>
    </source>
</evidence>
<evidence type="ECO:0000313" key="12">
    <source>
        <dbReference type="Proteomes" id="UP001314169"/>
    </source>
</evidence>
<organism evidence="11 12">
    <name type="scientific">Pipistrellus nathusii</name>
    <name type="common">Nathusius' pipistrelle</name>
    <dbReference type="NCBI Taxonomy" id="59473"/>
    <lineage>
        <taxon>Eukaryota</taxon>
        <taxon>Metazoa</taxon>
        <taxon>Chordata</taxon>
        <taxon>Craniata</taxon>
        <taxon>Vertebrata</taxon>
        <taxon>Euteleostomi</taxon>
        <taxon>Mammalia</taxon>
        <taxon>Eutheria</taxon>
        <taxon>Laurasiatheria</taxon>
        <taxon>Chiroptera</taxon>
        <taxon>Yangochiroptera</taxon>
        <taxon>Vespertilionidae</taxon>
        <taxon>Pipistrellus</taxon>
    </lineage>
</organism>
<dbReference type="Proteomes" id="UP001314169">
    <property type="component" value="Chromosome 16"/>
</dbReference>
<dbReference type="InterPro" id="IPR039809">
    <property type="entry name" value="Chemokine_b/g/d"/>
</dbReference>
<keyword evidence="3 9" id="KW-0145">Chemotaxis</keyword>
<evidence type="ECO:0000256" key="2">
    <source>
        <dbReference type="ARBA" id="ARBA00010868"/>
    </source>
</evidence>